<feature type="signal peptide" evidence="1">
    <location>
        <begin position="1"/>
        <end position="19"/>
    </location>
</feature>
<reference evidence="2" key="2">
    <citation type="submission" date="2021-04" db="EMBL/GenBank/DDBJ databases">
        <authorList>
            <person name="Gilroy R."/>
        </authorList>
    </citation>
    <scope>NUCLEOTIDE SEQUENCE</scope>
    <source>
        <strain evidence="2">G4-2901</strain>
    </source>
</reference>
<dbReference type="EMBL" id="JAHLFW010000027">
    <property type="protein sequence ID" value="MBU3837244.1"/>
    <property type="molecule type" value="Genomic_DNA"/>
</dbReference>
<name>A0A948TAA3_9BACT</name>
<dbReference type="AlphaFoldDB" id="A0A948TAA3"/>
<dbReference type="Proteomes" id="UP000783796">
    <property type="component" value="Unassembled WGS sequence"/>
</dbReference>
<sequence>MKRITLFALIGLLFMVSCTNDEMMNSSNTGSGRSRIRFRLKKSAYIGDSNSRTEPVSTCVYDKVFFYIADSGGDIVTTVHGKYNALTSEIYAEGLHEGDYNLLVLAIKGDETADRAEINKISSMDDEWLVFPSDLHKPLEAEYFYSCTPFTVRLDPAEGGSTEVISIDSEVTQDRIVGRLDFNFVYNNRYVRNATVEKRVRLAESKLYTSITGGGVFTGESDGIIDDMVLREDIPCFFMPTVGGSVLGGDIFHTSVNYLDEKTVLDFNFGQQKVLPNHVHTVSTAVKHPDDISPVMYITADAYRAGNHTRILDDDEPVSVYTDKTQRTFNTSEPLQLSITDEGQLHARFYSPRVLYGVTVRAKIPAVDEEYFDFAYFDSIPAFCDFYESSPLVEKGTMCRTESGRIINVPALDAASIAGAELKIISSDPYWAKLQEIKHGWTLYWGLFGGDPSLDNGGPVGNWMGIRPVHCRESVAFFLNFTYLIDMDEHEAILHENAGKLYDDNREPVKVEEVLAKMRRGQTLQVGLVYPGNGVIGLGSPSVFGAYQRGWFEHYSNRYACSVMFHELGHVMGYGHNSSFTYGPWAEELMNNFYVDNISRMPIDSPVYLDSYSNSHKYN</sequence>
<comment type="caution">
    <text evidence="2">The sequence shown here is derived from an EMBL/GenBank/DDBJ whole genome shotgun (WGS) entry which is preliminary data.</text>
</comment>
<accession>A0A948TAA3</accession>
<gene>
    <name evidence="2" type="ORF">H9777_02755</name>
</gene>
<evidence type="ECO:0000256" key="1">
    <source>
        <dbReference type="SAM" id="SignalP"/>
    </source>
</evidence>
<evidence type="ECO:0000313" key="2">
    <source>
        <dbReference type="EMBL" id="MBU3837244.1"/>
    </source>
</evidence>
<reference evidence="2" key="1">
    <citation type="journal article" date="2021" name="PeerJ">
        <title>Extensive microbial diversity within the chicken gut microbiome revealed by metagenomics and culture.</title>
        <authorList>
            <person name="Gilroy R."/>
            <person name="Ravi A."/>
            <person name="Getino M."/>
            <person name="Pursley I."/>
            <person name="Horton D.L."/>
            <person name="Alikhan N.F."/>
            <person name="Baker D."/>
            <person name="Gharbi K."/>
            <person name="Hall N."/>
            <person name="Watson M."/>
            <person name="Adriaenssens E.M."/>
            <person name="Foster-Nyarko E."/>
            <person name="Jarju S."/>
            <person name="Secka A."/>
            <person name="Antonio M."/>
            <person name="Oren A."/>
            <person name="Chaudhuri R.R."/>
            <person name="La Ragione R."/>
            <person name="Hildebrand F."/>
            <person name="Pallen M.J."/>
        </authorList>
    </citation>
    <scope>NUCLEOTIDE SEQUENCE</scope>
    <source>
        <strain evidence="2">G4-2901</strain>
    </source>
</reference>
<feature type="chain" id="PRO_5037852574" evidence="1">
    <location>
        <begin position="20"/>
        <end position="619"/>
    </location>
</feature>
<dbReference type="PROSITE" id="PS51257">
    <property type="entry name" value="PROKAR_LIPOPROTEIN"/>
    <property type="match status" value="1"/>
</dbReference>
<dbReference type="SUPFAM" id="SSF55486">
    <property type="entry name" value="Metalloproteases ('zincins'), catalytic domain"/>
    <property type="match status" value="1"/>
</dbReference>
<organism evidence="2 3">
    <name type="scientific">Candidatus Phocaeicola faecigallinarum</name>
    <dbReference type="NCBI Taxonomy" id="2838732"/>
    <lineage>
        <taxon>Bacteria</taxon>
        <taxon>Pseudomonadati</taxon>
        <taxon>Bacteroidota</taxon>
        <taxon>Bacteroidia</taxon>
        <taxon>Bacteroidales</taxon>
        <taxon>Bacteroidaceae</taxon>
        <taxon>Phocaeicola</taxon>
    </lineage>
</organism>
<protein>
    <submittedName>
        <fullName evidence="2">Uncharacterized protein</fullName>
    </submittedName>
</protein>
<evidence type="ECO:0000313" key="3">
    <source>
        <dbReference type="Proteomes" id="UP000783796"/>
    </source>
</evidence>
<proteinExistence type="predicted"/>
<keyword evidence="1" id="KW-0732">Signal</keyword>